<evidence type="ECO:0000256" key="3">
    <source>
        <dbReference type="ARBA" id="ARBA00023015"/>
    </source>
</evidence>
<evidence type="ECO:0000256" key="6">
    <source>
        <dbReference type="SAM" id="MobiDB-lite"/>
    </source>
</evidence>
<dbReference type="SMART" id="SM00906">
    <property type="entry name" value="Fungal_trans"/>
    <property type="match status" value="1"/>
</dbReference>
<evidence type="ECO:0000256" key="4">
    <source>
        <dbReference type="ARBA" id="ARBA00023163"/>
    </source>
</evidence>
<feature type="compositionally biased region" description="Polar residues" evidence="6">
    <location>
        <begin position="129"/>
        <end position="139"/>
    </location>
</feature>
<comment type="subcellular location">
    <subcellularLocation>
        <location evidence="1">Nucleus</location>
    </subcellularLocation>
</comment>
<reference evidence="8" key="1">
    <citation type="submission" date="2022-07" db="EMBL/GenBank/DDBJ databases">
        <title>Phylogenomic reconstructions and comparative analyses of Kickxellomycotina fungi.</title>
        <authorList>
            <person name="Reynolds N.K."/>
            <person name="Stajich J.E."/>
            <person name="Barry K."/>
            <person name="Grigoriev I.V."/>
            <person name="Crous P."/>
            <person name="Smith M.E."/>
        </authorList>
    </citation>
    <scope>NUCLEOTIDE SEQUENCE</scope>
    <source>
        <strain evidence="8">BCRC 34882</strain>
    </source>
</reference>
<dbReference type="SMART" id="SM00066">
    <property type="entry name" value="GAL4"/>
    <property type="match status" value="1"/>
</dbReference>
<dbReference type="Proteomes" id="UP001151295">
    <property type="component" value="Unassembled WGS sequence"/>
</dbReference>
<keyword evidence="9" id="KW-1185">Reference proteome</keyword>
<keyword evidence="4" id="KW-0804">Transcription</keyword>
<dbReference type="PROSITE" id="PS50048">
    <property type="entry name" value="ZN2_CY6_FUNGAL_2"/>
    <property type="match status" value="1"/>
</dbReference>
<feature type="region of interest" description="Disordered" evidence="6">
    <location>
        <begin position="523"/>
        <end position="562"/>
    </location>
</feature>
<dbReference type="InterPro" id="IPR001138">
    <property type="entry name" value="Zn2Cys6_DnaBD"/>
</dbReference>
<organism evidence="8 9">
    <name type="scientific">Coemansia umbellata</name>
    <dbReference type="NCBI Taxonomy" id="1424467"/>
    <lineage>
        <taxon>Eukaryota</taxon>
        <taxon>Fungi</taxon>
        <taxon>Fungi incertae sedis</taxon>
        <taxon>Zoopagomycota</taxon>
        <taxon>Kickxellomycotina</taxon>
        <taxon>Kickxellomycetes</taxon>
        <taxon>Kickxellales</taxon>
        <taxon>Kickxellaceae</taxon>
        <taxon>Coemansia</taxon>
    </lineage>
</organism>
<name>A0ABQ8PDI9_9FUNG</name>
<evidence type="ECO:0000256" key="5">
    <source>
        <dbReference type="ARBA" id="ARBA00023242"/>
    </source>
</evidence>
<dbReference type="InterPro" id="IPR007219">
    <property type="entry name" value="XnlR_reg_dom"/>
</dbReference>
<dbReference type="Pfam" id="PF00172">
    <property type="entry name" value="Zn_clus"/>
    <property type="match status" value="1"/>
</dbReference>
<gene>
    <name evidence="8" type="ORF">EDC05_006199</name>
</gene>
<proteinExistence type="predicted"/>
<dbReference type="PANTHER" id="PTHR47338:SF5">
    <property type="entry name" value="ZN(II)2CYS6 TRANSCRIPTION FACTOR (EUROFUNG)"/>
    <property type="match status" value="1"/>
</dbReference>
<dbReference type="Gene3D" id="4.10.240.10">
    <property type="entry name" value="Zn(2)-C6 fungal-type DNA-binding domain"/>
    <property type="match status" value="1"/>
</dbReference>
<dbReference type="PANTHER" id="PTHR47338">
    <property type="entry name" value="ZN(II)2CYS6 TRANSCRIPTION FACTOR (EUROFUNG)-RELATED"/>
    <property type="match status" value="1"/>
</dbReference>
<dbReference type="PROSITE" id="PS00463">
    <property type="entry name" value="ZN2_CY6_FUNGAL_1"/>
    <property type="match status" value="1"/>
</dbReference>
<feature type="compositionally biased region" description="Polar residues" evidence="6">
    <location>
        <begin position="11"/>
        <end position="25"/>
    </location>
</feature>
<dbReference type="InterPro" id="IPR036864">
    <property type="entry name" value="Zn2-C6_fun-type_DNA-bd_sf"/>
</dbReference>
<feature type="region of interest" description="Disordered" evidence="6">
    <location>
        <begin position="264"/>
        <end position="319"/>
    </location>
</feature>
<feature type="region of interest" description="Disordered" evidence="6">
    <location>
        <begin position="122"/>
        <end position="142"/>
    </location>
</feature>
<keyword evidence="2" id="KW-0479">Metal-binding</keyword>
<dbReference type="EMBL" id="JANBQD010000159">
    <property type="protein sequence ID" value="KAJ1986694.1"/>
    <property type="molecule type" value="Genomic_DNA"/>
</dbReference>
<protein>
    <recommendedName>
        <fullName evidence="7">Zn(2)-C6 fungal-type domain-containing protein</fullName>
    </recommendedName>
</protein>
<feature type="compositionally biased region" description="Basic residues" evidence="6">
    <location>
        <begin position="276"/>
        <end position="285"/>
    </location>
</feature>
<accession>A0ABQ8PDI9</accession>
<dbReference type="Pfam" id="PF04082">
    <property type="entry name" value="Fungal_trans"/>
    <property type="match status" value="1"/>
</dbReference>
<feature type="compositionally biased region" description="Gly residues" evidence="6">
    <location>
        <begin position="288"/>
        <end position="304"/>
    </location>
</feature>
<feature type="region of interest" description="Disordered" evidence="6">
    <location>
        <begin position="348"/>
        <end position="433"/>
    </location>
</feature>
<evidence type="ECO:0000259" key="7">
    <source>
        <dbReference type="PROSITE" id="PS50048"/>
    </source>
</evidence>
<evidence type="ECO:0000313" key="9">
    <source>
        <dbReference type="Proteomes" id="UP001151295"/>
    </source>
</evidence>
<dbReference type="InterPro" id="IPR050815">
    <property type="entry name" value="TF_fung"/>
</dbReference>
<keyword evidence="3" id="KW-0805">Transcription regulation</keyword>
<comment type="caution">
    <text evidence="8">The sequence shown here is derived from an EMBL/GenBank/DDBJ whole genome shotgun (WGS) entry which is preliminary data.</text>
</comment>
<keyword evidence="5" id="KW-0539">Nucleus</keyword>
<dbReference type="CDD" id="cd12148">
    <property type="entry name" value="fungal_TF_MHR"/>
    <property type="match status" value="1"/>
</dbReference>
<dbReference type="SUPFAM" id="SSF57701">
    <property type="entry name" value="Zn2/Cys6 DNA-binding domain"/>
    <property type="match status" value="1"/>
</dbReference>
<feature type="region of interest" description="Disordered" evidence="6">
    <location>
        <begin position="1"/>
        <end position="62"/>
    </location>
</feature>
<evidence type="ECO:0000313" key="8">
    <source>
        <dbReference type="EMBL" id="KAJ1986694.1"/>
    </source>
</evidence>
<sequence length="1192" mass="130394">MFQGNRHFHSGEQQPSGEDASNGSQRPGAAANPHMYPPSKRRDGSSTAPSRQDPDPSDRPLSIRSLLNNIAAGDDNASVGDSGVYGQRHHYGGGDGAGWRGWQAHRSPSLPSLVGAMVAATEPGRASQHPFSPSEQHSSGAAERGLLARADKLATAPPPRAAWAEGSGHHRLQFVGDRPNAASQAAFSSAMATYSSAPPAAAAAAHQTHTPPRSGNLALLASAPLPIANEPSNKAEHRIGNPLYSGSKQYTGYVQSPASYSSITAAGDSRAPVHAPPHRHEHHYHQGQGQGHQGQGQGHQGQGHQGQSHQGQSQSQHVIRSPAEYHGSADVRFHPYPEIQQQSSSAPFVLRPYYPPPAAGDSSHSQHPAHAAHMMADAGAPAAMPPAKSSCAAAATSKPEQQQQQQQQQLSRSLSTGDRRSRRAKDAAAQRRRRRTQACEYCHLKKIKCVGDGVRCINCIKNDVQCTWGQKRKRGPKPKLAAPSLLGGAPMHAFMPAAAASTHEPLVSMPTVVVPSGRDSEYLLGGQGERPVSPASDDAPDDESTGMDFAPSPRSSAEGLRAPRMDREMEEFFSDRVDAETRDAVVYYFDYFYPLAPMFHPSMFIRRVVAGDVDPLLLDAMKATTARVIATKTGRSIDGQELARSVKSRILAQLERPSADLVRVLVVMTLLAGSQGEYVSYNSLICLAASLVVRLGWHQLDLYKRAPERSWDDWVAVEVRRRIFWLVYQTDSYQAMLTGRPMSIAEDSVYVSAPCSDYEWDVILRPSRLVPAADPRQQGSKIIDRLVQTTRHQRSSRSSSGSATSLVQSLRVDQHTIVATGAFSYSFMALCELTAIIARINIFLCDAKTGRPSILLPPEPALASGSSSSAATSGSRGMFTGSAFARDGPFPAVDFLGPAPVAGSLVHPVLRTVALPSEYPTFLELDERLEEWKRSLLLPEELRDEATEAADITYFGTADHRRFMMRVRYFCLHCYYVPITLFLHQSNRPSFFTEYEQPLEQRLRNGQLLGNEYSASPPPFDEKAAREHGNPPEPLAESDVALREMLNSAFASTWNEGLLAYDIEARSWQISVQAAHGLSEHLERNSDLPLERFDQVIPFCIFMSIAVLIRQVRMCNRQLEQMAQAHGHGTSEGYYGRVETERTLCVRHAKHQWEIMQKLGALWNVEGMELLLKSMQIDEVTNAADMFSGMSL</sequence>
<evidence type="ECO:0000256" key="2">
    <source>
        <dbReference type="ARBA" id="ARBA00022723"/>
    </source>
</evidence>
<feature type="compositionally biased region" description="Low complexity" evidence="6">
    <location>
        <begin position="362"/>
        <end position="409"/>
    </location>
</feature>
<feature type="compositionally biased region" description="Low complexity" evidence="6">
    <location>
        <begin position="305"/>
        <end position="317"/>
    </location>
</feature>
<dbReference type="CDD" id="cd00067">
    <property type="entry name" value="GAL4"/>
    <property type="match status" value="1"/>
</dbReference>
<feature type="domain" description="Zn(2)-C6 fungal-type" evidence="7">
    <location>
        <begin position="438"/>
        <end position="468"/>
    </location>
</feature>
<evidence type="ECO:0000256" key="1">
    <source>
        <dbReference type="ARBA" id="ARBA00004123"/>
    </source>
</evidence>